<dbReference type="GO" id="GO:0005737">
    <property type="term" value="C:cytoplasm"/>
    <property type="evidence" value="ECO:0007669"/>
    <property type="project" value="UniProtKB-ARBA"/>
</dbReference>
<dbReference type="Gene3D" id="3.40.5.90">
    <property type="entry name" value="CDGSH iron-sulfur domain, mitoNEET-type"/>
    <property type="match status" value="2"/>
</dbReference>
<dbReference type="InterPro" id="IPR052950">
    <property type="entry name" value="CISD"/>
</dbReference>
<keyword evidence="7" id="KW-1185">Reference proteome</keyword>
<feature type="domain" description="Iron-binding zinc finger CDGSH type" evidence="5">
    <location>
        <begin position="170"/>
        <end position="213"/>
    </location>
</feature>
<evidence type="ECO:0000256" key="1">
    <source>
        <dbReference type="ARBA" id="ARBA00022714"/>
    </source>
</evidence>
<reference evidence="6 7" key="1">
    <citation type="journal article" date="2019" name="Appl. Environ. Microbiol.">
        <title>Environmental Evidence and Genomic Insight of Iron-oxidizing Bacteria Preference Towards More Corrosion Resistant Stainless Steel at Higher Salinities.</title>
        <authorList>
            <person name="Garrison C.E."/>
            <person name="Price K.A."/>
            <person name="Field E.K."/>
        </authorList>
    </citation>
    <scope>NUCLEOTIDE SEQUENCE [LARGE SCALE GENOMIC DNA]</scope>
    <source>
        <strain evidence="6 7">P3</strain>
    </source>
</reference>
<comment type="caution">
    <text evidence="6">The sequence shown here is derived from an EMBL/GenBank/DDBJ whole genome shotgun (WGS) entry which is preliminary data.</text>
</comment>
<feature type="domain" description="Iron-binding zinc finger CDGSH type" evidence="5">
    <location>
        <begin position="99"/>
        <end position="136"/>
    </location>
</feature>
<organism evidence="6 7">
    <name type="scientific">Mariprofundus erugo</name>
    <dbReference type="NCBI Taxonomy" id="2528639"/>
    <lineage>
        <taxon>Bacteria</taxon>
        <taxon>Pseudomonadati</taxon>
        <taxon>Pseudomonadota</taxon>
        <taxon>Candidatius Mariprofundia</taxon>
        <taxon>Mariprofundales</taxon>
        <taxon>Mariprofundaceae</taxon>
        <taxon>Mariprofundus</taxon>
    </lineage>
</organism>
<dbReference type="Proteomes" id="UP000306585">
    <property type="component" value="Unassembled WGS sequence"/>
</dbReference>
<evidence type="ECO:0000259" key="5">
    <source>
        <dbReference type="SMART" id="SM00704"/>
    </source>
</evidence>
<dbReference type="PANTHER" id="PTHR46491">
    <property type="entry name" value="CDGSH IRON SULFUR DOMAIN PROTEIN HOMOLOG"/>
    <property type="match status" value="1"/>
</dbReference>
<dbReference type="PANTHER" id="PTHR46491:SF3">
    <property type="entry name" value="CDGSH IRON-SULFUR DOMAIN-CONTAINING PROTEIN 3, MITOCHONDRIAL"/>
    <property type="match status" value="1"/>
</dbReference>
<keyword evidence="4" id="KW-0411">Iron-sulfur</keyword>
<gene>
    <name evidence="6" type="ORF">FEF65_04680</name>
</gene>
<evidence type="ECO:0000313" key="6">
    <source>
        <dbReference type="EMBL" id="TLS68292.1"/>
    </source>
</evidence>
<dbReference type="InterPro" id="IPR042216">
    <property type="entry name" value="MitoNEET_CISD"/>
</dbReference>
<dbReference type="InterPro" id="IPR010693">
    <property type="entry name" value="Divergent_4Fe-4S_mono-cluster"/>
</dbReference>
<evidence type="ECO:0000313" key="7">
    <source>
        <dbReference type="Proteomes" id="UP000306585"/>
    </source>
</evidence>
<accession>A0A5R9GWK1</accession>
<proteinExistence type="predicted"/>
<dbReference type="Pfam" id="PF09360">
    <property type="entry name" value="zf-CDGSH"/>
    <property type="match status" value="2"/>
</dbReference>
<sequence length="224" mass="24052">MGRIHRYEGNEVIVEFEPGRCIHTGDCTHGLPEVFDTRRSGRWVHPDGAAASMVALTCAACPTGALRCIHKQTGEIMQPEQTGHTVQVIANGPLYVHADMVVNGQHEQARRAAFCRCGQSRLMPWCDNSHRQSHFTDAGVVSQPSTETTQAEARGPLQIHSIPNGPLLIDGPFTLIGADQSSGCKLNNAAFCRCGASGAKPYCDGSHLSTEFEPSSPATGTKDD</sequence>
<protein>
    <recommendedName>
        <fullName evidence="5">Iron-binding zinc finger CDGSH type domain-containing protein</fullName>
    </recommendedName>
</protein>
<dbReference type="AlphaFoldDB" id="A0A5R9GWK1"/>
<dbReference type="Pfam" id="PF06902">
    <property type="entry name" value="Fer4_19"/>
    <property type="match status" value="1"/>
</dbReference>
<keyword evidence="2" id="KW-0479">Metal-binding</keyword>
<dbReference type="RefSeq" id="WP_138238627.1">
    <property type="nucleotide sequence ID" value="NZ_VBRY01000003.1"/>
</dbReference>
<name>A0A5R9GWK1_9PROT</name>
<evidence type="ECO:0000256" key="2">
    <source>
        <dbReference type="ARBA" id="ARBA00022723"/>
    </source>
</evidence>
<dbReference type="InterPro" id="IPR018967">
    <property type="entry name" value="FeS-contain_CDGSH-typ"/>
</dbReference>
<evidence type="ECO:0000256" key="3">
    <source>
        <dbReference type="ARBA" id="ARBA00023004"/>
    </source>
</evidence>
<dbReference type="GO" id="GO:0046872">
    <property type="term" value="F:metal ion binding"/>
    <property type="evidence" value="ECO:0007669"/>
    <property type="project" value="UniProtKB-KW"/>
</dbReference>
<keyword evidence="3" id="KW-0408">Iron</keyword>
<evidence type="ECO:0000256" key="4">
    <source>
        <dbReference type="ARBA" id="ARBA00023014"/>
    </source>
</evidence>
<dbReference type="SMART" id="SM00704">
    <property type="entry name" value="ZnF_CDGSH"/>
    <property type="match status" value="2"/>
</dbReference>
<keyword evidence="1" id="KW-0001">2Fe-2S</keyword>
<dbReference type="GO" id="GO:0051537">
    <property type="term" value="F:2 iron, 2 sulfur cluster binding"/>
    <property type="evidence" value="ECO:0007669"/>
    <property type="project" value="UniProtKB-KW"/>
</dbReference>
<dbReference type="EMBL" id="VBRY01000003">
    <property type="protein sequence ID" value="TLS68292.1"/>
    <property type="molecule type" value="Genomic_DNA"/>
</dbReference>